<evidence type="ECO:0008006" key="4">
    <source>
        <dbReference type="Google" id="ProtNLM"/>
    </source>
</evidence>
<evidence type="ECO:0000256" key="1">
    <source>
        <dbReference type="SAM" id="SignalP"/>
    </source>
</evidence>
<keyword evidence="3" id="KW-1185">Reference proteome</keyword>
<evidence type="ECO:0000313" key="3">
    <source>
        <dbReference type="Proteomes" id="UP000529946"/>
    </source>
</evidence>
<keyword evidence="1" id="KW-0732">Signal</keyword>
<sequence>MNRKLFAALTASVLCLAPVAAHAQSSDSATVSLSADVEEQCVLGSPSLTTLSLGDMTGPDGKLTSTMTGASALVSAQIDNAWCNAPSTLSVNAEVLSMGTSAPAYATPAGFSRLLTYDAAVSGWPSPVVDSPVNGDTGVSTAAVGAHAESLLLEISGLDTLNSAGTAVASGMVVEAGTYSGAIVLSLSINP</sequence>
<dbReference type="RefSeq" id="WP_183203413.1">
    <property type="nucleotide sequence ID" value="NZ_BAAAER010000004.1"/>
</dbReference>
<gene>
    <name evidence="2" type="ORF">GGR12_001163</name>
</gene>
<evidence type="ECO:0000313" key="2">
    <source>
        <dbReference type="EMBL" id="MBB4082324.1"/>
    </source>
</evidence>
<organism evidence="2 3">
    <name type="scientific">Brevundimonas lenta</name>
    <dbReference type="NCBI Taxonomy" id="424796"/>
    <lineage>
        <taxon>Bacteria</taxon>
        <taxon>Pseudomonadati</taxon>
        <taxon>Pseudomonadota</taxon>
        <taxon>Alphaproteobacteria</taxon>
        <taxon>Caulobacterales</taxon>
        <taxon>Caulobacteraceae</taxon>
        <taxon>Brevundimonas</taxon>
    </lineage>
</organism>
<accession>A0A7W6NPA9</accession>
<feature type="chain" id="PRO_5031378242" description="Spore coat protein U domain-containing protein" evidence="1">
    <location>
        <begin position="24"/>
        <end position="191"/>
    </location>
</feature>
<feature type="signal peptide" evidence="1">
    <location>
        <begin position="1"/>
        <end position="23"/>
    </location>
</feature>
<dbReference type="AlphaFoldDB" id="A0A7W6NPA9"/>
<comment type="caution">
    <text evidence="2">The sequence shown here is derived from an EMBL/GenBank/DDBJ whole genome shotgun (WGS) entry which is preliminary data.</text>
</comment>
<name>A0A7W6NPA9_9CAUL</name>
<dbReference type="EMBL" id="JACIDM010000001">
    <property type="protein sequence ID" value="MBB4082324.1"/>
    <property type="molecule type" value="Genomic_DNA"/>
</dbReference>
<reference evidence="2 3" key="1">
    <citation type="submission" date="2020-08" db="EMBL/GenBank/DDBJ databases">
        <title>Genomic Encyclopedia of Type Strains, Phase IV (KMG-IV): sequencing the most valuable type-strain genomes for metagenomic binning, comparative biology and taxonomic classification.</title>
        <authorList>
            <person name="Goeker M."/>
        </authorList>
    </citation>
    <scope>NUCLEOTIDE SEQUENCE [LARGE SCALE GENOMIC DNA]</scope>
    <source>
        <strain evidence="2 3">DSM 23960</strain>
    </source>
</reference>
<protein>
    <recommendedName>
        <fullName evidence="4">Spore coat protein U domain-containing protein</fullName>
    </recommendedName>
</protein>
<proteinExistence type="predicted"/>
<dbReference type="Proteomes" id="UP000529946">
    <property type="component" value="Unassembled WGS sequence"/>
</dbReference>